<sequence>MYEIKYHPLVESDLKKLDHSVRIEVFKKLKKIQHSPELGELLGNKNGMNLSGLRKMYVAKKQVRIVYEIVESIIVVKVLVIGKREDMAVYKEANRRREC</sequence>
<proteinExistence type="predicted"/>
<reference evidence="1" key="1">
    <citation type="submission" date="2016-10" db="EMBL/GenBank/DDBJ databases">
        <authorList>
            <person name="de Groot N.N."/>
        </authorList>
    </citation>
    <scope>NUCLEOTIDE SEQUENCE</scope>
</reference>
<dbReference type="Gene3D" id="3.30.2310.20">
    <property type="entry name" value="RelE-like"/>
    <property type="match status" value="1"/>
</dbReference>
<dbReference type="AlphaFoldDB" id="A0A1W1D5H0"/>
<dbReference type="InterPro" id="IPR031552">
    <property type="entry name" value="ParE-like_toxin"/>
</dbReference>
<gene>
    <name evidence="1" type="ORF">MNB_SM-3-794</name>
</gene>
<dbReference type="SUPFAM" id="SSF143011">
    <property type="entry name" value="RelE-like"/>
    <property type="match status" value="1"/>
</dbReference>
<name>A0A1W1D5H0_9ZZZZ</name>
<evidence type="ECO:0000313" key="1">
    <source>
        <dbReference type="EMBL" id="SFV75864.1"/>
    </source>
</evidence>
<protein>
    <submittedName>
        <fullName evidence="1">RelE/StbE replicon stabilization toxin</fullName>
    </submittedName>
</protein>
<dbReference type="Pfam" id="PF15781">
    <property type="entry name" value="ParE-like_toxin"/>
    <property type="match status" value="1"/>
</dbReference>
<dbReference type="InterPro" id="IPR035093">
    <property type="entry name" value="RelE/ParE_toxin_dom_sf"/>
</dbReference>
<organism evidence="1">
    <name type="scientific">hydrothermal vent metagenome</name>
    <dbReference type="NCBI Taxonomy" id="652676"/>
    <lineage>
        <taxon>unclassified sequences</taxon>
        <taxon>metagenomes</taxon>
        <taxon>ecological metagenomes</taxon>
    </lineage>
</organism>
<dbReference type="EMBL" id="FPHP01000048">
    <property type="protein sequence ID" value="SFV75864.1"/>
    <property type="molecule type" value="Genomic_DNA"/>
</dbReference>
<accession>A0A1W1D5H0</accession>